<proteinExistence type="predicted"/>
<dbReference type="Proteomes" id="UP000011761">
    <property type="component" value="Unassembled WGS sequence"/>
</dbReference>
<protein>
    <submittedName>
        <fullName evidence="1">Uncharacterized protein</fullName>
    </submittedName>
</protein>
<accession>M2LMP6</accession>
<keyword evidence="2" id="KW-1185">Reference proteome</keyword>
<dbReference type="GeneID" id="19112399"/>
<gene>
    <name evidence="1" type="ORF">BAUCODRAFT_34347</name>
</gene>
<dbReference type="HOGENOM" id="CLU_3068291_0_0_1"/>
<name>M2LMP6_BAUPA</name>
<dbReference type="RefSeq" id="XP_007676767.1">
    <property type="nucleotide sequence ID" value="XM_007678577.1"/>
</dbReference>
<evidence type="ECO:0000313" key="2">
    <source>
        <dbReference type="Proteomes" id="UP000011761"/>
    </source>
</evidence>
<sequence length="53" mass="5672">MTHTDGVTLSLAFTRHKHPTKHIPVACTLGVFTHGGLSGPHIAVRNNARTDVT</sequence>
<reference evidence="1 2" key="1">
    <citation type="journal article" date="2012" name="PLoS Pathog.">
        <title>Diverse lifestyles and strategies of plant pathogenesis encoded in the genomes of eighteen Dothideomycetes fungi.</title>
        <authorList>
            <person name="Ohm R.A."/>
            <person name="Feau N."/>
            <person name="Henrissat B."/>
            <person name="Schoch C.L."/>
            <person name="Horwitz B.A."/>
            <person name="Barry K.W."/>
            <person name="Condon B.J."/>
            <person name="Copeland A.C."/>
            <person name="Dhillon B."/>
            <person name="Glaser F."/>
            <person name="Hesse C.N."/>
            <person name="Kosti I."/>
            <person name="LaButti K."/>
            <person name="Lindquist E.A."/>
            <person name="Lucas S."/>
            <person name="Salamov A.A."/>
            <person name="Bradshaw R.E."/>
            <person name="Ciuffetti L."/>
            <person name="Hamelin R.C."/>
            <person name="Kema G.H.J."/>
            <person name="Lawrence C."/>
            <person name="Scott J.A."/>
            <person name="Spatafora J.W."/>
            <person name="Turgeon B.G."/>
            <person name="de Wit P.J.G.M."/>
            <person name="Zhong S."/>
            <person name="Goodwin S.B."/>
            <person name="Grigoriev I.V."/>
        </authorList>
    </citation>
    <scope>NUCLEOTIDE SEQUENCE [LARGE SCALE GENOMIC DNA]</scope>
    <source>
        <strain evidence="1 2">UAMH 10762</strain>
    </source>
</reference>
<dbReference type="EMBL" id="KB445556">
    <property type="protein sequence ID" value="EMC95597.1"/>
    <property type="molecule type" value="Genomic_DNA"/>
</dbReference>
<dbReference type="AlphaFoldDB" id="M2LMP6"/>
<organism evidence="1 2">
    <name type="scientific">Baudoinia panamericana (strain UAMH 10762)</name>
    <name type="common">Angels' share fungus</name>
    <name type="synonym">Baudoinia compniacensis (strain UAMH 10762)</name>
    <dbReference type="NCBI Taxonomy" id="717646"/>
    <lineage>
        <taxon>Eukaryota</taxon>
        <taxon>Fungi</taxon>
        <taxon>Dikarya</taxon>
        <taxon>Ascomycota</taxon>
        <taxon>Pezizomycotina</taxon>
        <taxon>Dothideomycetes</taxon>
        <taxon>Dothideomycetidae</taxon>
        <taxon>Mycosphaerellales</taxon>
        <taxon>Teratosphaeriaceae</taxon>
        <taxon>Baudoinia</taxon>
    </lineage>
</organism>
<evidence type="ECO:0000313" key="1">
    <source>
        <dbReference type="EMBL" id="EMC95597.1"/>
    </source>
</evidence>
<dbReference type="KEGG" id="bcom:BAUCODRAFT_34347"/>